<dbReference type="InterPro" id="IPR018769">
    <property type="entry name" value="VgrG2_DUF2345"/>
</dbReference>
<evidence type="ECO:0000313" key="3">
    <source>
        <dbReference type="EMBL" id="ABU77286.1"/>
    </source>
</evidence>
<dbReference type="KEGG" id="esa:ESA_02035"/>
<accession>A7MFB2</accession>
<evidence type="ECO:0000259" key="2">
    <source>
        <dbReference type="Pfam" id="PF13296"/>
    </source>
</evidence>
<evidence type="ECO:0008006" key="5">
    <source>
        <dbReference type="Google" id="ProtNLM"/>
    </source>
</evidence>
<dbReference type="EMBL" id="CP000783">
    <property type="protein sequence ID" value="ABU77286.1"/>
    <property type="molecule type" value="Genomic_DNA"/>
</dbReference>
<organism evidence="3 4">
    <name type="scientific">Cronobacter sakazakii (strain ATCC BAA-894)</name>
    <name type="common">Enterobacter sakazakii</name>
    <dbReference type="NCBI Taxonomy" id="290339"/>
    <lineage>
        <taxon>Bacteria</taxon>
        <taxon>Pseudomonadati</taxon>
        <taxon>Pseudomonadota</taxon>
        <taxon>Gammaproteobacteria</taxon>
        <taxon>Enterobacterales</taxon>
        <taxon>Enterobacteriaceae</taxon>
        <taxon>Cronobacter</taxon>
    </lineage>
</organism>
<dbReference type="Pfam" id="PF10106">
    <property type="entry name" value="DUF2345"/>
    <property type="match status" value="1"/>
</dbReference>
<reference evidence="3 4" key="1">
    <citation type="journal article" date="2010" name="PLoS ONE">
        <title>Genome sequence of Cronobacter sakazakii BAA-894 and comparative genomic hybridization analysis with other Cronobacter species.</title>
        <authorList>
            <person name="Kucerova E."/>
            <person name="Clifton S.W."/>
            <person name="Xia X.Q."/>
            <person name="Long F."/>
            <person name="Porwollik S."/>
            <person name="Fulton L."/>
            <person name="Fronick C."/>
            <person name="Minx P."/>
            <person name="Kyung K."/>
            <person name="Warren W."/>
            <person name="Fulton R."/>
            <person name="Feng D."/>
            <person name="Wollam A."/>
            <person name="Shah N."/>
            <person name="Bhonagiri V."/>
            <person name="Nash W.E."/>
            <person name="Hallsworth-Pepin K."/>
            <person name="Wilson R.K."/>
            <person name="McClelland M."/>
            <person name="Forsythe S.J."/>
        </authorList>
    </citation>
    <scope>NUCLEOTIDE SEQUENCE [LARGE SCALE GENOMIC DNA]</scope>
    <source>
        <strain evidence="3 4">ATCC BAA-894</strain>
    </source>
</reference>
<dbReference type="HOGENOM" id="CLU_032541_1_0_6"/>
<protein>
    <recommendedName>
        <fullName evidence="5">DUF2345 domain-containing protein</fullName>
    </recommendedName>
</protein>
<keyword evidence="4" id="KW-1185">Reference proteome</keyword>
<evidence type="ECO:0000259" key="1">
    <source>
        <dbReference type="Pfam" id="PF10106"/>
    </source>
</evidence>
<dbReference type="InterPro" id="IPR028244">
    <property type="entry name" value="T6SS_Rhs_Vgr_dom"/>
</dbReference>
<evidence type="ECO:0000313" key="4">
    <source>
        <dbReference type="Proteomes" id="UP000000260"/>
    </source>
</evidence>
<gene>
    <name evidence="3" type="ordered locus">ESA_02035</name>
</gene>
<name>A7MFB2_CROS8</name>
<proteinExistence type="predicted"/>
<feature type="domain" description="Putative type VI secretion system Rhs element associated Vgr" evidence="2">
    <location>
        <begin position="1"/>
        <end position="50"/>
    </location>
</feature>
<dbReference type="Pfam" id="PF13296">
    <property type="entry name" value="T6SS_Vgr"/>
    <property type="match status" value="1"/>
</dbReference>
<feature type="domain" description="DUF2345" evidence="1">
    <location>
        <begin position="82"/>
        <end position="206"/>
    </location>
</feature>
<sequence>MEDKRGDEHIHLTTEYGKTQLGEGRLVDGQDKPRGAGFELRTDEYGVIRQLSAAADAANALQADIASQSAMFSERLKPLNVLIHMQAPDGMAFTSGEHTQLTATKNVAVSAGGDISVGAMGNMTALAGEKLGLFARSGPLSLKSGEGPLEVQAQNGGMQLAAEKKLTLTSVSDISFAGKKRITLIGGGSYLKLEAGKIEYGTPQVYLRKVEKTYLGASKSRQAEFPYLPGKEGVYSRGFILLDDRTNEPAAGIAYRLTLSSGEKVENVSNNKGCTYIMSHKEKHEVELTILRQESLIIG</sequence>
<dbReference type="AlphaFoldDB" id="A7MFB2"/>
<dbReference type="Proteomes" id="UP000000260">
    <property type="component" value="Chromosome"/>
</dbReference>